<dbReference type="STRING" id="72664.V4KSL2"/>
<protein>
    <recommendedName>
        <fullName evidence="3">SURP motif domain-containing protein</fullName>
    </recommendedName>
</protein>
<evidence type="ECO:0008006" key="3">
    <source>
        <dbReference type="Google" id="ProtNLM"/>
    </source>
</evidence>
<gene>
    <name evidence="1" type="ORF">EUTSA_v10015956mg</name>
</gene>
<dbReference type="GO" id="GO:0003723">
    <property type="term" value="F:RNA binding"/>
    <property type="evidence" value="ECO:0007669"/>
    <property type="project" value="InterPro"/>
</dbReference>
<dbReference type="GO" id="GO:0005686">
    <property type="term" value="C:U2 snRNP"/>
    <property type="evidence" value="ECO:0007669"/>
    <property type="project" value="TreeGrafter"/>
</dbReference>
<dbReference type="eggNOG" id="KOG0007">
    <property type="taxonomic scope" value="Eukaryota"/>
</dbReference>
<dbReference type="KEGG" id="eus:EUTSA_v10015956mg"/>
<dbReference type="GO" id="GO:0045292">
    <property type="term" value="P:mRNA cis splicing, via spliceosome"/>
    <property type="evidence" value="ECO:0007669"/>
    <property type="project" value="InterPro"/>
</dbReference>
<evidence type="ECO:0000313" key="2">
    <source>
        <dbReference type="Proteomes" id="UP000030689"/>
    </source>
</evidence>
<dbReference type="Gramene" id="ESQ40945">
    <property type="protein sequence ID" value="ESQ40945"/>
    <property type="gene ID" value="EUTSA_v10015956mg"/>
</dbReference>
<organism evidence="1 2">
    <name type="scientific">Eutrema salsugineum</name>
    <name type="common">Saltwater cress</name>
    <name type="synonym">Sisymbrium salsugineum</name>
    <dbReference type="NCBI Taxonomy" id="72664"/>
    <lineage>
        <taxon>Eukaryota</taxon>
        <taxon>Viridiplantae</taxon>
        <taxon>Streptophyta</taxon>
        <taxon>Embryophyta</taxon>
        <taxon>Tracheophyta</taxon>
        <taxon>Spermatophyta</taxon>
        <taxon>Magnoliopsida</taxon>
        <taxon>eudicotyledons</taxon>
        <taxon>Gunneridae</taxon>
        <taxon>Pentapetalae</taxon>
        <taxon>rosids</taxon>
        <taxon>malvids</taxon>
        <taxon>Brassicales</taxon>
        <taxon>Brassicaceae</taxon>
        <taxon>Eutremeae</taxon>
        <taxon>Eutrema</taxon>
    </lineage>
</organism>
<reference evidence="1 2" key="1">
    <citation type="journal article" date="2013" name="Front. Plant Sci.">
        <title>The Reference Genome of the Halophytic Plant Eutrema salsugineum.</title>
        <authorList>
            <person name="Yang R."/>
            <person name="Jarvis D.E."/>
            <person name="Chen H."/>
            <person name="Beilstein M.A."/>
            <person name="Grimwood J."/>
            <person name="Jenkins J."/>
            <person name="Shu S."/>
            <person name="Prochnik S."/>
            <person name="Xin M."/>
            <person name="Ma C."/>
            <person name="Schmutz J."/>
            <person name="Wing R.A."/>
            <person name="Mitchell-Olds T."/>
            <person name="Schumaker K.S."/>
            <person name="Wang X."/>
        </authorList>
    </citation>
    <scope>NUCLEOTIDE SEQUENCE [LARGE SCALE GENOMIC DNA]</scope>
</reference>
<proteinExistence type="predicted"/>
<name>V4KSL2_EUTSA</name>
<accession>V4KSL2</accession>
<dbReference type="Proteomes" id="UP000030689">
    <property type="component" value="Unassembled WGS sequence"/>
</dbReference>
<dbReference type="EMBL" id="KI517464">
    <property type="protein sequence ID" value="ESQ40945.1"/>
    <property type="molecule type" value="Genomic_DNA"/>
</dbReference>
<dbReference type="AlphaFoldDB" id="V4KSL2"/>
<evidence type="ECO:0000313" key="1">
    <source>
        <dbReference type="EMBL" id="ESQ40945.1"/>
    </source>
</evidence>
<dbReference type="PANTHER" id="PTHR15316:SF1">
    <property type="entry name" value="SPLICING FACTOR 3A SUBUNIT 1"/>
    <property type="match status" value="1"/>
</dbReference>
<dbReference type="PANTHER" id="PTHR15316">
    <property type="entry name" value="SPLICEOSOME ASSOCIATED PROTEIN 114/SWAP SPLICING FACTOR-RELATED"/>
    <property type="match status" value="1"/>
</dbReference>
<feature type="non-terminal residue" evidence="1">
    <location>
        <position position="235"/>
    </location>
</feature>
<sequence>MPEAIIDLLAFTSGVECFARIDFDATTIPPHEPLSVIMNQFDALMKRVVMKPQFEFLYFRPFPTEKEAKDPQLQFMEQTRSRVLKTVSRKKLLRKSYMPTVLDAFFARLQLEKLEDKVEEKAMVDLHAFVSGGVDYFAYMEDLDYPATIMPPHERPSVMMMNGPPLGSRSTEYRARDQEVSSPIRFRRKLPLPDLRGLISTGSGITVKELAIIKLTAQFYAMFGRIFLRGVKERL</sequence>
<keyword evidence="2" id="KW-1185">Reference proteome</keyword>
<dbReference type="GO" id="GO:0071013">
    <property type="term" value="C:catalytic step 2 spliceosome"/>
    <property type="evidence" value="ECO:0007669"/>
    <property type="project" value="TreeGrafter"/>
</dbReference>
<dbReference type="InterPro" id="IPR045146">
    <property type="entry name" value="SF3A1"/>
</dbReference>
<dbReference type="GO" id="GO:0071004">
    <property type="term" value="C:U2-type prespliceosome"/>
    <property type="evidence" value="ECO:0007669"/>
    <property type="project" value="TreeGrafter"/>
</dbReference>
<dbReference type="GO" id="GO:0000381">
    <property type="term" value="P:regulation of alternative mRNA splicing, via spliceosome"/>
    <property type="evidence" value="ECO:0007669"/>
    <property type="project" value="TreeGrafter"/>
</dbReference>